<feature type="transmembrane region" description="Helical" evidence="1">
    <location>
        <begin position="196"/>
        <end position="213"/>
    </location>
</feature>
<dbReference type="CDD" id="cd01610">
    <property type="entry name" value="PAP2_like"/>
    <property type="match status" value="1"/>
</dbReference>
<keyword evidence="4" id="KW-1185">Reference proteome</keyword>
<accession>A0A4R1NS45</accession>
<reference evidence="3 4" key="1">
    <citation type="submission" date="2019-02" db="EMBL/GenBank/DDBJ databases">
        <title>Investigation of anaerobic lignin degradation for improved lignocellulosic biofuels.</title>
        <authorList>
            <person name="Deangelis K."/>
        </authorList>
    </citation>
    <scope>NUCLEOTIDE SEQUENCE [LARGE SCALE GENOMIC DNA]</scope>
    <source>
        <strain evidence="3 4">159R</strain>
    </source>
</reference>
<dbReference type="Pfam" id="PF01569">
    <property type="entry name" value="PAP2"/>
    <property type="match status" value="1"/>
</dbReference>
<proteinExistence type="inferred from homology"/>
<dbReference type="Proteomes" id="UP000294555">
    <property type="component" value="Unassembled WGS sequence"/>
</dbReference>
<dbReference type="GO" id="GO:0009103">
    <property type="term" value="P:lipopolysaccharide biosynthetic process"/>
    <property type="evidence" value="ECO:0007669"/>
    <property type="project" value="UniProtKB-UniRule"/>
</dbReference>
<feature type="transmembrane region" description="Helical" evidence="1">
    <location>
        <begin position="170"/>
        <end position="190"/>
    </location>
</feature>
<evidence type="ECO:0000313" key="3">
    <source>
        <dbReference type="EMBL" id="TCL07280.1"/>
    </source>
</evidence>
<dbReference type="OrthoDB" id="8477781at2"/>
<feature type="transmembrane region" description="Helical" evidence="1">
    <location>
        <begin position="90"/>
        <end position="111"/>
    </location>
</feature>
<feature type="domain" description="Phosphatidic acid phosphatase type 2/haloperoxidase" evidence="2">
    <location>
        <begin position="93"/>
        <end position="211"/>
    </location>
</feature>
<comment type="pathway">
    <text evidence="1">Bacterial outer membrane biogenesis; lipopolysaccharide biosynthesis.</text>
</comment>
<protein>
    <recommendedName>
        <fullName evidence="1">Lipid A 1-diphosphate synthase</fullName>
        <ecNumber evidence="1">2.7.4.29</ecNumber>
    </recommendedName>
    <alternativeName>
        <fullName evidence="1">Kdo(2)-lipid A phosphotransferase</fullName>
    </alternativeName>
    <alternativeName>
        <fullName evidence="1">Undecaprenyl pyrophosphate:lipid A 1-phosphate phosphotransferase</fullName>
    </alternativeName>
</protein>
<dbReference type="SUPFAM" id="SSF48317">
    <property type="entry name" value="Acid phosphatase/Vanadium-dependent haloperoxidase"/>
    <property type="match status" value="1"/>
</dbReference>
<dbReference type="GO" id="GO:0009245">
    <property type="term" value="P:lipid A biosynthetic process"/>
    <property type="evidence" value="ECO:0007669"/>
    <property type="project" value="UniProtKB-UniRule"/>
</dbReference>
<dbReference type="GO" id="GO:0043165">
    <property type="term" value="P:Gram-negative-bacterium-type cell outer membrane assembly"/>
    <property type="evidence" value="ECO:0007669"/>
    <property type="project" value="InterPro"/>
</dbReference>
<dbReference type="EMBL" id="SJOI01000001">
    <property type="protein sequence ID" value="TCL07280.1"/>
    <property type="molecule type" value="Genomic_DNA"/>
</dbReference>
<dbReference type="AlphaFoldDB" id="A0A4R1NS45"/>
<keyword evidence="1" id="KW-1133">Transmembrane helix</keyword>
<keyword evidence="1" id="KW-0997">Cell inner membrane</keyword>
<evidence type="ECO:0000256" key="1">
    <source>
        <dbReference type="HAMAP-Rule" id="MF_01945"/>
    </source>
</evidence>
<evidence type="ECO:0000313" key="4">
    <source>
        <dbReference type="Proteomes" id="UP000294555"/>
    </source>
</evidence>
<feature type="transmembrane region" description="Helical" evidence="1">
    <location>
        <begin position="146"/>
        <end position="163"/>
    </location>
</feature>
<comment type="caution">
    <text evidence="3">The sequence shown here is derived from an EMBL/GenBank/DDBJ whole genome shotgun (WGS) entry which is preliminary data.</text>
</comment>
<dbReference type="RefSeq" id="WP_132927360.1">
    <property type="nucleotide sequence ID" value="NZ_SJOI01000001.1"/>
</dbReference>
<keyword evidence="1" id="KW-0472">Membrane</keyword>
<dbReference type="Gene3D" id="1.20.144.10">
    <property type="entry name" value="Phosphatidic acid phosphatase type 2/haloperoxidase"/>
    <property type="match status" value="1"/>
</dbReference>
<dbReference type="SMART" id="SM00014">
    <property type="entry name" value="acidPPc"/>
    <property type="match status" value="1"/>
</dbReference>
<dbReference type="EC" id="2.7.4.29" evidence="1"/>
<organism evidence="3 4">
    <name type="scientific">Sodalis ligni</name>
    <dbReference type="NCBI Taxonomy" id="2697027"/>
    <lineage>
        <taxon>Bacteria</taxon>
        <taxon>Pseudomonadati</taxon>
        <taxon>Pseudomonadota</taxon>
        <taxon>Gammaproteobacteria</taxon>
        <taxon>Enterobacterales</taxon>
        <taxon>Bruguierivoracaceae</taxon>
        <taxon>Sodalis</taxon>
    </lineage>
</organism>
<keyword evidence="3" id="KW-0418">Kinase</keyword>
<feature type="transmembrane region" description="Helical" evidence="1">
    <location>
        <begin position="51"/>
        <end position="78"/>
    </location>
</feature>
<dbReference type="GO" id="GO:0016301">
    <property type="term" value="F:kinase activity"/>
    <property type="evidence" value="ECO:0007669"/>
    <property type="project" value="UniProtKB-KW"/>
</dbReference>
<keyword evidence="1" id="KW-1003">Cell membrane</keyword>
<feature type="transmembrane region" description="Helical" evidence="1">
    <location>
        <begin position="7"/>
        <end position="24"/>
    </location>
</feature>
<dbReference type="InterPro" id="IPR032908">
    <property type="entry name" value="LpxT"/>
</dbReference>
<keyword evidence="1" id="KW-0808">Transferase</keyword>
<dbReference type="GO" id="GO:0005886">
    <property type="term" value="C:plasma membrane"/>
    <property type="evidence" value="ECO:0007669"/>
    <property type="project" value="UniProtKB-SubCell"/>
</dbReference>
<dbReference type="UniPathway" id="UPA00030"/>
<name>A0A4R1NS45_9GAMM</name>
<sequence length="237" mass="27104">MQRLPAIIALNLAGVVLFFSWYLPPDHGFWFTIDSSIFLHFNRLMTQSHAFALFLAVTNYRAFDAIALLFMGAMYFYYYHRSGREERYRMLSIGIVMLLSAVVLNQLGHLLPVSHPSPTLFFENDPRVARVSQFVDIPTKDASADSFPGDHGMMLMIFAVYMWRYFGRRAFIGGLAILMVFSLPRLMIGAHWFTDIAVGSLSVLLVGLSWWLLTDACDKLVNRINHLLPGARINRFQ</sequence>
<gene>
    <name evidence="1" type="primary">lpxT</name>
    <name evidence="3" type="ORF">EZJ58_5595</name>
</gene>
<comment type="subcellular location">
    <subcellularLocation>
        <location evidence="1">Cell inner membrane</location>
        <topology evidence="1">Multi-pass membrane protein</topology>
    </subcellularLocation>
    <text evidence="1">Transferase activity takes place on the periplamic side of the inner membrane.</text>
</comment>
<dbReference type="GO" id="GO:0050380">
    <property type="term" value="F:undecaprenyl-diphosphatase activity"/>
    <property type="evidence" value="ECO:0007669"/>
    <property type="project" value="InterPro"/>
</dbReference>
<comment type="function">
    <text evidence="1">Involved in the modification of the lipid A domain of lipopolysaccharides (LPS). Transfers a phosphate group from undecaprenyl pyrophosphate (C55-PP) to lipid A to form lipid A 1-diphosphate. Contributes to the recycling of undecaprenyl phosphate (C55-P).</text>
</comment>
<comment type="similarity">
    <text evidence="1">Belongs to the LpxT phosphotransferase family.</text>
</comment>
<dbReference type="HAMAP" id="MF_01945">
    <property type="entry name" value="Lipid_A_LpxT"/>
    <property type="match status" value="1"/>
</dbReference>
<keyword evidence="1" id="KW-0448">Lipopolysaccharide biosynthesis</keyword>
<dbReference type="InterPro" id="IPR000326">
    <property type="entry name" value="PAP2/HPO"/>
</dbReference>
<dbReference type="InterPro" id="IPR036938">
    <property type="entry name" value="PAP2/HPO_sf"/>
</dbReference>
<keyword evidence="1" id="KW-0812">Transmembrane</keyword>
<dbReference type="GO" id="GO:0016776">
    <property type="term" value="F:phosphotransferase activity, phosphate group as acceptor"/>
    <property type="evidence" value="ECO:0007669"/>
    <property type="project" value="UniProtKB-UniRule"/>
</dbReference>
<evidence type="ECO:0000259" key="2">
    <source>
        <dbReference type="SMART" id="SM00014"/>
    </source>
</evidence>
<comment type="catalytic activity">
    <reaction evidence="1">
        <text>an alpha-Kdo-(2-&gt;4)-alpha-Kdo-(2-&gt;6)-lipid A + di-trans,octa-cis-undecaprenyl diphosphate = an alpha-D-Kdo-(2-&gt;4)-alpha-D-Kdo-(2-&gt;6)-lipid A 1-diphosphate + di-trans,octa-cis-undecaprenyl phosphate</text>
        <dbReference type="Rhea" id="RHEA:74291"/>
        <dbReference type="ChEBI" id="CHEBI:58405"/>
        <dbReference type="ChEBI" id="CHEBI:60392"/>
        <dbReference type="ChEBI" id="CHEBI:176431"/>
        <dbReference type="ChEBI" id="CHEBI:193150"/>
        <dbReference type="EC" id="2.7.4.29"/>
    </reaction>
</comment>